<evidence type="ECO:0000259" key="2">
    <source>
        <dbReference type="Pfam" id="PF18920"/>
    </source>
</evidence>
<dbReference type="InterPro" id="IPR043728">
    <property type="entry name" value="DUF5671"/>
</dbReference>
<feature type="transmembrane region" description="Helical" evidence="1">
    <location>
        <begin position="62"/>
        <end position="84"/>
    </location>
</feature>
<protein>
    <recommendedName>
        <fullName evidence="2">DUF5671 domain-containing protein</fullName>
    </recommendedName>
</protein>
<keyword evidence="4" id="KW-1185">Reference proteome</keyword>
<feature type="domain" description="DUF5671" evidence="2">
    <location>
        <begin position="20"/>
        <end position="126"/>
    </location>
</feature>
<evidence type="ECO:0000256" key="1">
    <source>
        <dbReference type="SAM" id="Phobius"/>
    </source>
</evidence>
<feature type="transmembrane region" description="Helical" evidence="1">
    <location>
        <begin position="96"/>
        <end position="122"/>
    </location>
</feature>
<sequence length="569" mass="58063">MTAAPPIAPARASVAPIVRRIVTYTILFVLVVLTATGAADLVGRVFDLFGDEALAGSGTGGLAVSLTFTLIAGPLAGVLGWFCWRRLADPTERDSLAWALYVVGMSTVALVVWTTASLTAIASTITAETLAAEAATGLVWAGVWAGHWFVLRRTDRRPTRLPGTAALLGGTFGLLLGAGGGMAALTAVVDEALTVVTEGAAASLGSPWWSGALQALVWAAGGAVVWAWLWLRGGGITARTGLAAVVVVGVAVLGGALLTLGGTGTVLFVLLRLVVDRSDGVPVLIEPVAPAIAAALVGSLIWVYHRGVVRARSRAVRQASTLVTSGIALIFAASGIGVIVNALLATLTTPLAGSDPRTVLLAGISALLVGAPLWWATWKPGTTPAPDRRGWADRSVYLVVVFGISAVTLLITLLVIGFRLFDTILAGDPGLLDRIRAPLGLLVATGLVAAYHFSVWRRDRAEIAAVAPVAVPAAVPADVPAAARPAGAARAIGEVVLVMGPGAAPVVDHLHQLTGAPVEYWQRSSTTTVLPDPGQVVRALAGVGGDRVLVIVGEDGAVTVIGLVPAQVA</sequence>
<evidence type="ECO:0000313" key="3">
    <source>
        <dbReference type="EMBL" id="TFD88757.1"/>
    </source>
</evidence>
<dbReference type="OrthoDB" id="4954891at2"/>
<organism evidence="3 4">
    <name type="scientific">Cryobacterium lactosi</name>
    <dbReference type="NCBI Taxonomy" id="1259202"/>
    <lineage>
        <taxon>Bacteria</taxon>
        <taxon>Bacillati</taxon>
        <taxon>Actinomycetota</taxon>
        <taxon>Actinomycetes</taxon>
        <taxon>Micrococcales</taxon>
        <taxon>Microbacteriaceae</taxon>
        <taxon>Cryobacterium</taxon>
    </lineage>
</organism>
<gene>
    <name evidence="3" type="ORF">E3T61_11465</name>
</gene>
<comment type="caution">
    <text evidence="3">The sequence shown here is derived from an EMBL/GenBank/DDBJ whole genome shotgun (WGS) entry which is preliminary data.</text>
</comment>
<feature type="transmembrane region" description="Helical" evidence="1">
    <location>
        <begin position="359"/>
        <end position="376"/>
    </location>
</feature>
<dbReference type="RefSeq" id="WP_134640995.1">
    <property type="nucleotide sequence ID" value="NZ_SOHM01000027.1"/>
</dbReference>
<reference evidence="3 4" key="1">
    <citation type="submission" date="2019-03" db="EMBL/GenBank/DDBJ databases">
        <title>Genomics of glacier-inhabiting Cryobacterium strains.</title>
        <authorList>
            <person name="Liu Q."/>
            <person name="Xin Y.-H."/>
        </authorList>
    </citation>
    <scope>NUCLEOTIDE SEQUENCE [LARGE SCALE GENOMIC DNA]</scope>
    <source>
        <strain evidence="3 4">Sr59</strain>
    </source>
</reference>
<proteinExistence type="predicted"/>
<keyword evidence="1" id="KW-0812">Transmembrane</keyword>
<keyword evidence="1" id="KW-0472">Membrane</keyword>
<dbReference type="Proteomes" id="UP000298468">
    <property type="component" value="Unassembled WGS sequence"/>
</dbReference>
<feature type="domain" description="DUF5671" evidence="2">
    <location>
        <begin position="322"/>
        <end position="446"/>
    </location>
</feature>
<evidence type="ECO:0000313" key="4">
    <source>
        <dbReference type="Proteomes" id="UP000298468"/>
    </source>
</evidence>
<feature type="transmembrane region" description="Helical" evidence="1">
    <location>
        <begin position="396"/>
        <end position="418"/>
    </location>
</feature>
<feature type="transmembrane region" description="Helical" evidence="1">
    <location>
        <begin position="326"/>
        <end position="347"/>
    </location>
</feature>
<dbReference type="AlphaFoldDB" id="A0A4R9BPW3"/>
<feature type="transmembrane region" description="Helical" evidence="1">
    <location>
        <begin position="163"/>
        <end position="188"/>
    </location>
</feature>
<name>A0A4R9BPW3_9MICO</name>
<feature type="transmembrane region" description="Helical" evidence="1">
    <location>
        <begin position="287"/>
        <end position="305"/>
    </location>
</feature>
<dbReference type="Pfam" id="PF18920">
    <property type="entry name" value="DUF5671"/>
    <property type="match status" value="2"/>
</dbReference>
<feature type="transmembrane region" description="Helical" evidence="1">
    <location>
        <begin position="242"/>
        <end position="275"/>
    </location>
</feature>
<dbReference type="EMBL" id="SOHM01000027">
    <property type="protein sequence ID" value="TFD88757.1"/>
    <property type="molecule type" value="Genomic_DNA"/>
</dbReference>
<feature type="transmembrane region" description="Helical" evidence="1">
    <location>
        <begin position="208"/>
        <end position="230"/>
    </location>
</feature>
<feature type="transmembrane region" description="Helical" evidence="1">
    <location>
        <begin position="21"/>
        <end position="42"/>
    </location>
</feature>
<feature type="transmembrane region" description="Helical" evidence="1">
    <location>
        <begin position="134"/>
        <end position="151"/>
    </location>
</feature>
<accession>A0A4R9BPW3</accession>
<keyword evidence="1" id="KW-1133">Transmembrane helix</keyword>
<feature type="transmembrane region" description="Helical" evidence="1">
    <location>
        <begin position="438"/>
        <end position="456"/>
    </location>
</feature>